<dbReference type="Proteomes" id="UP000002008">
    <property type="component" value="Chromosome"/>
</dbReference>
<dbReference type="EMBL" id="CP000909">
    <property type="protein sequence ID" value="ABY36139.1"/>
    <property type="molecule type" value="Genomic_DNA"/>
</dbReference>
<dbReference type="EnsemblBacteria" id="ABY36139">
    <property type="protein sequence ID" value="ABY36139"/>
    <property type="gene ID" value="Caur_2940"/>
</dbReference>
<proteinExistence type="predicted"/>
<keyword evidence="1" id="KW-0732">Signal</keyword>
<evidence type="ECO:0000313" key="3">
    <source>
        <dbReference type="Proteomes" id="UP000002008"/>
    </source>
</evidence>
<feature type="chain" id="PRO_5002746313" description="Lipoprotein" evidence="1">
    <location>
        <begin position="20"/>
        <end position="125"/>
    </location>
</feature>
<keyword evidence="3" id="KW-1185">Reference proteome</keyword>
<gene>
    <name evidence="2" type="ordered locus">Caur_2940</name>
</gene>
<dbReference type="HOGENOM" id="CLU_1988661_0_0_0"/>
<dbReference type="RefSeq" id="WP_012258792.1">
    <property type="nucleotide sequence ID" value="NC_010175.1"/>
</dbReference>
<evidence type="ECO:0008006" key="4">
    <source>
        <dbReference type="Google" id="ProtNLM"/>
    </source>
</evidence>
<evidence type="ECO:0000256" key="1">
    <source>
        <dbReference type="SAM" id="SignalP"/>
    </source>
</evidence>
<dbReference type="AlphaFoldDB" id="A9WFY5"/>
<name>A9WFY5_CHLAA</name>
<dbReference type="eggNOG" id="ENOG5030IT2">
    <property type="taxonomic scope" value="Bacteria"/>
</dbReference>
<dbReference type="InParanoid" id="A9WFY5"/>
<dbReference type="PATRIC" id="fig|324602.8.peg.3311"/>
<dbReference type="STRING" id="324602.Caur_2940"/>
<sequence>MLRRIILLVIAGLMLILTACTTATPTPRAGIVTIERVDFAVLESNPPQVQAHIVGYLGDGCTTFAGINQRREGNVITITINAAHSGAEVCPAIAPLLDQRIMLEGPFTAGQYTVIVNGVEYQVTI</sequence>
<organism evidence="2 3">
    <name type="scientific">Chloroflexus aurantiacus (strain ATCC 29366 / DSM 635 / J-10-fl)</name>
    <dbReference type="NCBI Taxonomy" id="324602"/>
    <lineage>
        <taxon>Bacteria</taxon>
        <taxon>Bacillati</taxon>
        <taxon>Chloroflexota</taxon>
        <taxon>Chloroflexia</taxon>
        <taxon>Chloroflexales</taxon>
        <taxon>Chloroflexineae</taxon>
        <taxon>Chloroflexaceae</taxon>
        <taxon>Chloroflexus</taxon>
    </lineage>
</organism>
<dbReference type="PROSITE" id="PS51257">
    <property type="entry name" value="PROKAR_LIPOPROTEIN"/>
    <property type="match status" value="1"/>
</dbReference>
<feature type="signal peptide" evidence="1">
    <location>
        <begin position="1"/>
        <end position="19"/>
    </location>
</feature>
<accession>A9WFY5</accession>
<protein>
    <recommendedName>
        <fullName evidence="4">Lipoprotein</fullName>
    </recommendedName>
</protein>
<reference evidence="3" key="1">
    <citation type="journal article" date="2011" name="BMC Genomics">
        <title>Complete genome sequence of the filamentous anoxygenic phototrophic bacterium Chloroflexus aurantiacus.</title>
        <authorList>
            <person name="Tang K.H."/>
            <person name="Barry K."/>
            <person name="Chertkov O."/>
            <person name="Dalin E."/>
            <person name="Han C.S."/>
            <person name="Hauser L.J."/>
            <person name="Honchak B.M."/>
            <person name="Karbach L.E."/>
            <person name="Land M.L."/>
            <person name="Lapidus A."/>
            <person name="Larimer F.W."/>
            <person name="Mikhailova N."/>
            <person name="Pitluck S."/>
            <person name="Pierson B.K."/>
            <person name="Blankenship R.E."/>
        </authorList>
    </citation>
    <scope>NUCLEOTIDE SEQUENCE [LARGE SCALE GENOMIC DNA]</scope>
    <source>
        <strain evidence="3">ATCC 29366 / DSM 635 / J-10-fl</strain>
    </source>
</reference>
<evidence type="ECO:0000313" key="2">
    <source>
        <dbReference type="EMBL" id="ABY36139.1"/>
    </source>
</evidence>
<dbReference type="KEGG" id="cau:Caur_2940"/>